<reference evidence="4" key="1">
    <citation type="journal article" date="2017" name="Genome Announc.">
        <title>Draft Genome Sequence of Terrimicrobium sacchariphilum NM-5T, a Facultative Anaerobic Soil Bacterium of the Class Spartobacteria.</title>
        <authorList>
            <person name="Qiu Y.L."/>
            <person name="Tourlousse D.M."/>
            <person name="Matsuura N."/>
            <person name="Ohashi A."/>
            <person name="Sekiguchi Y."/>
        </authorList>
    </citation>
    <scope>NUCLEOTIDE SEQUENCE [LARGE SCALE GENOMIC DNA]</scope>
    <source>
        <strain evidence="4">NM-5</strain>
    </source>
</reference>
<gene>
    <name evidence="3" type="ORF">TSACC_3632</name>
</gene>
<sequence length="181" mass="19118">MRLLVTLFSLALLVPHGRAATLIGSVVEISRKIPSDGFYWGPVSVLVTGTDSDRTSVSDGNNMAIMPRANSIVFILGPEGGAGGGAEDHRMLVSDIQWFGESELEIASIAVTSDLPCFNPSLVTFDGRSVSLWIGSLEWDGGETVEVTLTPTAVPEPSTVFLMAGALALGICWLGRRQPGT</sequence>
<feature type="domain" description="Ice-binding protein C-terminal" evidence="2">
    <location>
        <begin position="153"/>
        <end position="177"/>
    </location>
</feature>
<dbReference type="RefSeq" id="WP_084400735.1">
    <property type="nucleotide sequence ID" value="NZ_BDCO01000003.1"/>
</dbReference>
<evidence type="ECO:0000313" key="3">
    <source>
        <dbReference type="EMBL" id="GAT35561.1"/>
    </source>
</evidence>
<dbReference type="EMBL" id="BDCO01000003">
    <property type="protein sequence ID" value="GAT35561.1"/>
    <property type="molecule type" value="Genomic_DNA"/>
</dbReference>
<dbReference type="NCBIfam" id="TIGR02595">
    <property type="entry name" value="PEP_CTERM"/>
    <property type="match status" value="1"/>
</dbReference>
<evidence type="ECO:0000256" key="1">
    <source>
        <dbReference type="SAM" id="SignalP"/>
    </source>
</evidence>
<dbReference type="InterPro" id="IPR013424">
    <property type="entry name" value="Ice-binding_C"/>
</dbReference>
<protein>
    <submittedName>
        <fullName evidence="3">PEP-CTERM protein-sorting domain-containing protein</fullName>
    </submittedName>
</protein>
<evidence type="ECO:0000259" key="2">
    <source>
        <dbReference type="Pfam" id="PF07589"/>
    </source>
</evidence>
<comment type="caution">
    <text evidence="3">The sequence shown here is derived from an EMBL/GenBank/DDBJ whole genome shotgun (WGS) entry which is preliminary data.</text>
</comment>
<evidence type="ECO:0000313" key="4">
    <source>
        <dbReference type="Proteomes" id="UP000076023"/>
    </source>
</evidence>
<keyword evidence="4" id="KW-1185">Reference proteome</keyword>
<dbReference type="Pfam" id="PF07589">
    <property type="entry name" value="PEP-CTERM"/>
    <property type="match status" value="1"/>
</dbReference>
<organism evidence="3 4">
    <name type="scientific">Terrimicrobium sacchariphilum</name>
    <dbReference type="NCBI Taxonomy" id="690879"/>
    <lineage>
        <taxon>Bacteria</taxon>
        <taxon>Pseudomonadati</taxon>
        <taxon>Verrucomicrobiota</taxon>
        <taxon>Terrimicrobiia</taxon>
        <taxon>Terrimicrobiales</taxon>
        <taxon>Terrimicrobiaceae</taxon>
        <taxon>Terrimicrobium</taxon>
    </lineage>
</organism>
<accession>A0A146GE05</accession>
<name>A0A146GE05_TERSA</name>
<dbReference type="AlphaFoldDB" id="A0A146GE05"/>
<proteinExistence type="predicted"/>
<dbReference type="Proteomes" id="UP000076023">
    <property type="component" value="Unassembled WGS sequence"/>
</dbReference>
<dbReference type="InParanoid" id="A0A146GE05"/>
<feature type="signal peptide" evidence="1">
    <location>
        <begin position="1"/>
        <end position="19"/>
    </location>
</feature>
<keyword evidence="1" id="KW-0732">Signal</keyword>
<feature type="chain" id="PRO_5007524808" evidence="1">
    <location>
        <begin position="20"/>
        <end position="181"/>
    </location>
</feature>